<evidence type="ECO:0000256" key="5">
    <source>
        <dbReference type="ARBA" id="ARBA00023010"/>
    </source>
</evidence>
<feature type="compositionally biased region" description="Basic residues" evidence="8">
    <location>
        <begin position="687"/>
        <end position="700"/>
    </location>
</feature>
<organism evidence="9 10">
    <name type="scientific">Pocillopora meandrina</name>
    <dbReference type="NCBI Taxonomy" id="46732"/>
    <lineage>
        <taxon>Eukaryota</taxon>
        <taxon>Metazoa</taxon>
        <taxon>Cnidaria</taxon>
        <taxon>Anthozoa</taxon>
        <taxon>Hexacorallia</taxon>
        <taxon>Scleractinia</taxon>
        <taxon>Astrocoeniina</taxon>
        <taxon>Pocilloporidae</taxon>
        <taxon>Pocillopora</taxon>
    </lineage>
</organism>
<reference evidence="9 10" key="1">
    <citation type="submission" date="2022-05" db="EMBL/GenBank/DDBJ databases">
        <authorList>
            <consortium name="Genoscope - CEA"/>
            <person name="William W."/>
        </authorList>
    </citation>
    <scope>NUCLEOTIDE SEQUENCE [LARGE SCALE GENOMIC DNA]</scope>
</reference>
<dbReference type="GO" id="GO:0015031">
    <property type="term" value="P:protein transport"/>
    <property type="evidence" value="ECO:0007669"/>
    <property type="project" value="UniProtKB-KW"/>
</dbReference>
<comment type="caution">
    <text evidence="9">The sequence shown here is derived from an EMBL/GenBank/DDBJ whole genome shotgun (WGS) entry which is preliminary data.</text>
</comment>
<dbReference type="PANTHER" id="PTHR13437">
    <property type="entry name" value="NUCLEOPORIN P58/P45 NUCLEOPORIN-LIKE PROTEIN 1"/>
    <property type="match status" value="1"/>
</dbReference>
<evidence type="ECO:0000256" key="6">
    <source>
        <dbReference type="ARBA" id="ARBA00023132"/>
    </source>
</evidence>
<evidence type="ECO:0008006" key="11">
    <source>
        <dbReference type="Google" id="ProtNLM"/>
    </source>
</evidence>
<keyword evidence="5" id="KW-0811">Translocation</keyword>
<dbReference type="InterPro" id="IPR024882">
    <property type="entry name" value="NUP58/p45/49"/>
</dbReference>
<comment type="subcellular location">
    <subcellularLocation>
        <location evidence="1">Nucleus</location>
        <location evidence="1">Nuclear pore complex</location>
    </subcellularLocation>
</comment>
<evidence type="ECO:0000256" key="8">
    <source>
        <dbReference type="SAM" id="MobiDB-lite"/>
    </source>
</evidence>
<keyword evidence="6" id="KW-0906">Nuclear pore complex</keyword>
<keyword evidence="3" id="KW-0509">mRNA transport</keyword>
<dbReference type="AlphaFoldDB" id="A0AAU9WUA5"/>
<dbReference type="Pfam" id="PF15967">
    <property type="entry name" value="Nucleoporin_FG2"/>
    <property type="match status" value="1"/>
</dbReference>
<name>A0AAU9WUA5_9CNID</name>
<protein>
    <recommendedName>
        <fullName evidence="11">Nucleoporin p58/p45</fullName>
    </recommendedName>
</protein>
<dbReference type="EMBL" id="CALNXJ010000021">
    <property type="protein sequence ID" value="CAH3126025.1"/>
    <property type="molecule type" value="Genomic_DNA"/>
</dbReference>
<keyword evidence="7" id="KW-0539">Nucleus</keyword>
<accession>A0AAU9WUA5</accession>
<keyword evidence="4" id="KW-0653">Protein transport</keyword>
<dbReference type="GO" id="GO:0005643">
    <property type="term" value="C:nuclear pore"/>
    <property type="evidence" value="ECO:0007669"/>
    <property type="project" value="UniProtKB-SubCell"/>
</dbReference>
<evidence type="ECO:0000313" key="10">
    <source>
        <dbReference type="Proteomes" id="UP001159428"/>
    </source>
</evidence>
<dbReference type="PANTHER" id="PTHR13437:SF2">
    <property type="entry name" value="NUCLEOPORIN P58_P45"/>
    <property type="match status" value="1"/>
</dbReference>
<dbReference type="InterPro" id="IPR026321">
    <property type="entry name" value="CC134"/>
</dbReference>
<keyword evidence="10" id="KW-1185">Reference proteome</keyword>
<proteinExistence type="predicted"/>
<evidence type="ECO:0000313" key="9">
    <source>
        <dbReference type="EMBL" id="CAH3126025.1"/>
    </source>
</evidence>
<dbReference type="Gene3D" id="6.10.140.1350">
    <property type="match status" value="1"/>
</dbReference>
<dbReference type="Pfam" id="PF15002">
    <property type="entry name" value="ERK-JNK_inhib"/>
    <property type="match status" value="1"/>
</dbReference>
<dbReference type="GO" id="GO:0017056">
    <property type="term" value="F:structural constituent of nuclear pore"/>
    <property type="evidence" value="ECO:0007669"/>
    <property type="project" value="InterPro"/>
</dbReference>
<evidence type="ECO:0000256" key="3">
    <source>
        <dbReference type="ARBA" id="ARBA00022816"/>
    </source>
</evidence>
<evidence type="ECO:0000256" key="2">
    <source>
        <dbReference type="ARBA" id="ARBA00022448"/>
    </source>
</evidence>
<evidence type="ECO:0000256" key="7">
    <source>
        <dbReference type="ARBA" id="ARBA00023242"/>
    </source>
</evidence>
<dbReference type="GO" id="GO:0008139">
    <property type="term" value="F:nuclear localization sequence binding"/>
    <property type="evidence" value="ECO:0007669"/>
    <property type="project" value="InterPro"/>
</dbReference>
<dbReference type="GO" id="GO:0051028">
    <property type="term" value="P:mRNA transport"/>
    <property type="evidence" value="ECO:0007669"/>
    <property type="project" value="UniProtKB-KW"/>
</dbReference>
<evidence type="ECO:0000256" key="1">
    <source>
        <dbReference type="ARBA" id="ARBA00004567"/>
    </source>
</evidence>
<evidence type="ECO:0000256" key="4">
    <source>
        <dbReference type="ARBA" id="ARBA00022927"/>
    </source>
</evidence>
<feature type="compositionally biased region" description="Basic and acidic residues" evidence="8">
    <location>
        <begin position="672"/>
        <end position="686"/>
    </location>
</feature>
<gene>
    <name evidence="9" type="ORF">PMEA_00011872</name>
</gene>
<sequence length="706" mass="75196">MAAATTGGLFGSGSTGFSFGSGTTGTLSFGTSTSTGTSVGGTGFSAIKPFGASITSSTMSTPFGQSTAASTGATSGFKFGAVGAPSTATFSVFSAPKTTATASTLGTFGQTSQLGQSTGFTLGATPASAATTGLNLGSSLFKGNTATTTKTTLLGTSSTGVGLGLGSSTGIGTFTGLSAVKTTVATSTVASTTLAGLGGTGTSTSGGVTGAVGGVTGREGDVKDTPLPNTLNEIAEHIKKYVKEQKEHKDEISRASGSLLDKVREETIALRQALALVSNSIQRDGCSVENLKIDVSKELKNAEIAQRTNDIPQPLQHENVAPQEYFQRLVESFEQRMLMYRIQIEIMESHLASISQGQTLTPQDLSEVMHKVHETFIALAAKLHEIHEAVKMQKEHYLNYRRAYFKDSTDIFSYSSKDLSKTGTEFRLGPSPFRVLPNNSALGVATANIAAPTFGLNTLQTNTTGLAGSLGATGTSSLGNPFGTAPGLISVLANEESISNTTERSAKDKSSVKEDAQISIYRAIFKQKRAEQTFAAESILKLNDYSKQYKMVEIVLEKLFTVLQDAKVKVTASSYIPGQAFPTEKSELEALANVLENTALFGDILLRLPDITYKVYTKSKEWELLARWSLSFCNETQIYDETDSKLLHLMAQELRLVPRDPNYINPYRHVGHKEGLKDVQSKEKSSNKKKKEKKKRRGPRLSHAEL</sequence>
<feature type="region of interest" description="Disordered" evidence="8">
    <location>
        <begin position="667"/>
        <end position="706"/>
    </location>
</feature>
<keyword evidence="2" id="KW-0813">Transport</keyword>
<dbReference type="Proteomes" id="UP001159428">
    <property type="component" value="Unassembled WGS sequence"/>
</dbReference>